<name>A0A0P0CR61_9BACT</name>
<dbReference type="Gene3D" id="1.25.40.290">
    <property type="entry name" value="ARM repeat domains"/>
    <property type="match status" value="1"/>
</dbReference>
<reference evidence="1 2" key="1">
    <citation type="submission" date="2015-08" db="EMBL/GenBank/DDBJ databases">
        <title>Complete genome sequence of Rufibacter tibetensis strain 1351t, a radiation-resistant bacterium from tibet plateau.</title>
        <authorList>
            <person name="Dai J."/>
        </authorList>
    </citation>
    <scope>NUCLEOTIDE SEQUENCE [LARGE SCALE GENOMIC DNA]</scope>
    <source>
        <strain evidence="1 2">1351</strain>
    </source>
</reference>
<evidence type="ECO:0000313" key="2">
    <source>
        <dbReference type="Proteomes" id="UP000061382"/>
    </source>
</evidence>
<dbReference type="PATRIC" id="fig|512763.3.peg.3139"/>
<evidence type="ECO:0000313" key="1">
    <source>
        <dbReference type="EMBL" id="ALI99924.1"/>
    </source>
</evidence>
<dbReference type="Pfam" id="PF08713">
    <property type="entry name" value="DNA_alkylation"/>
    <property type="match status" value="1"/>
</dbReference>
<dbReference type="EMBL" id="CP012643">
    <property type="protein sequence ID" value="ALI99924.1"/>
    <property type="molecule type" value="Genomic_DNA"/>
</dbReference>
<organism evidence="1 2">
    <name type="scientific">Rufibacter tibetensis</name>
    <dbReference type="NCBI Taxonomy" id="512763"/>
    <lineage>
        <taxon>Bacteria</taxon>
        <taxon>Pseudomonadati</taxon>
        <taxon>Bacteroidota</taxon>
        <taxon>Cytophagia</taxon>
        <taxon>Cytophagales</taxon>
        <taxon>Hymenobacteraceae</taxon>
        <taxon>Rufibacter</taxon>
    </lineage>
</organism>
<dbReference type="KEGG" id="rti:DC20_14280"/>
<accession>A0A0P0CR61</accession>
<gene>
    <name evidence="1" type="ORF">DC20_14280</name>
</gene>
<dbReference type="RefSeq" id="WP_062544451.1">
    <property type="nucleotide sequence ID" value="NZ_CP012643.1"/>
</dbReference>
<dbReference type="Proteomes" id="UP000061382">
    <property type="component" value="Chromosome"/>
</dbReference>
<dbReference type="InterPro" id="IPR014825">
    <property type="entry name" value="DNA_alkylation"/>
</dbReference>
<dbReference type="AlphaFoldDB" id="A0A0P0CR61"/>
<keyword evidence="2" id="KW-1185">Reference proteome</keyword>
<dbReference type="SUPFAM" id="SSF48371">
    <property type="entry name" value="ARM repeat"/>
    <property type="match status" value="1"/>
</dbReference>
<dbReference type="OrthoDB" id="9797162at2"/>
<proteinExistence type="predicted"/>
<protein>
    <submittedName>
        <fullName evidence="1">DNA alkylation repair protein</fullName>
    </submittedName>
</protein>
<sequence>MSTPLKNVYSFQFFDQLADVLQTVLPSFYKEEFFSRIFSEEWEKKELKERMRHTAQVLHHFLPPAFPEGAQVIQHIIRRLQEEQFPVQHVEFMFLPDYVELYGLEEVETSLRAMETTTQFISCEFAIRPFLLRYPAKVMAQMQVWSLHEHHAVRRFASEGCRPRLPWAMALPFLKRDPSPILPILENLKADTFEFVRRSVANNLNDISKDHPALVLQLLSQWKGQSLQTDWVVKHGCRTLLKQGHPEALRHFGYDGDTHLRLQDFQVLTPEVALGKDLQFSFVLKNTSELPQKVRLEYGVYFQKANKTLSRKVFKISERVYAPVEETSITRRQSFKLITTRKYYPGPHRVSLIVNGQEKEIANFTLLP</sequence>
<dbReference type="InterPro" id="IPR016024">
    <property type="entry name" value="ARM-type_fold"/>
</dbReference>